<feature type="region of interest" description="Disordered" evidence="2">
    <location>
        <begin position="1"/>
        <end position="90"/>
    </location>
</feature>
<protein>
    <submittedName>
        <fullName evidence="3">Centrosome-associated protein CEP250-like</fullName>
    </submittedName>
</protein>
<organism evidence="3">
    <name type="scientific">Nicotiana tabacum</name>
    <name type="common">Common tobacco</name>
    <dbReference type="NCBI Taxonomy" id="4097"/>
    <lineage>
        <taxon>Eukaryota</taxon>
        <taxon>Viridiplantae</taxon>
        <taxon>Streptophyta</taxon>
        <taxon>Embryophyta</taxon>
        <taxon>Tracheophyta</taxon>
        <taxon>Spermatophyta</taxon>
        <taxon>Magnoliopsida</taxon>
        <taxon>eudicotyledons</taxon>
        <taxon>Gunneridae</taxon>
        <taxon>Pentapetalae</taxon>
        <taxon>asterids</taxon>
        <taxon>lamiids</taxon>
        <taxon>Solanales</taxon>
        <taxon>Solanaceae</taxon>
        <taxon>Nicotianoideae</taxon>
        <taxon>Nicotianeae</taxon>
        <taxon>Nicotiana</taxon>
    </lineage>
</organism>
<dbReference type="AlphaFoldDB" id="A0A1S4AUY4"/>
<dbReference type="KEGG" id="nta:107801579"/>
<name>A0A1S4AUY4_TOBAC</name>
<dbReference type="RefSeq" id="XP_016480411.1">
    <property type="nucleotide sequence ID" value="XM_016624925.1"/>
</dbReference>
<feature type="coiled-coil region" evidence="1">
    <location>
        <begin position="105"/>
        <end position="273"/>
    </location>
</feature>
<evidence type="ECO:0000256" key="1">
    <source>
        <dbReference type="SAM" id="Coils"/>
    </source>
</evidence>
<keyword evidence="1" id="KW-0175">Coiled coil</keyword>
<feature type="compositionally biased region" description="Acidic residues" evidence="2">
    <location>
        <begin position="339"/>
        <end position="366"/>
    </location>
</feature>
<sequence length="366" mass="41239">MALPSRMRRQFSCPAAFPSRTRGFDREREASHLKPSRTRSLCRKHEAQNMPAPICSSRRETRLANAKKEAISRGSSKDERGGSSLPVQRSTTGVKSALVLHHEMFLRYREELNHHEAESRELTEKRDAYKLLSEKLQAELEAARKEHADLVEQVRRVFKVSDDESDKVANGPYPHVQKKLDQIDQLQAEVDAVKAEAEEWKRNMDCLASEKEAALAQLASAEAQLRAAKEMSLAQAKMIEELQSQLNSVVFDRESLDKELEKAKSEAKVVKVDADEMVVVYKADAEVAQVRAKDIIEHAKWQSRREDLEEIHARGVDLSAEIENAKELEAEAKKLAFPEDAESSEDLGESEEDVDPEGDDVAPGED</sequence>
<feature type="compositionally biased region" description="Basic and acidic residues" evidence="2">
    <location>
        <begin position="22"/>
        <end position="32"/>
    </location>
</feature>
<dbReference type="OrthoDB" id="10255522at2759"/>
<dbReference type="PaxDb" id="4097-A0A1S4AUY4"/>
<feature type="compositionally biased region" description="Basic and acidic residues" evidence="2">
    <location>
        <begin position="57"/>
        <end position="81"/>
    </location>
</feature>
<proteinExistence type="predicted"/>
<accession>A0A1S4AUY4</accession>
<evidence type="ECO:0000256" key="2">
    <source>
        <dbReference type="SAM" id="MobiDB-lite"/>
    </source>
</evidence>
<evidence type="ECO:0000313" key="3">
    <source>
        <dbReference type="RefSeq" id="XP_016480411.1"/>
    </source>
</evidence>
<feature type="region of interest" description="Disordered" evidence="2">
    <location>
        <begin position="331"/>
        <end position="366"/>
    </location>
</feature>
<reference evidence="3" key="1">
    <citation type="submission" date="2025-08" db="UniProtKB">
        <authorList>
            <consortium name="RefSeq"/>
        </authorList>
    </citation>
    <scope>IDENTIFICATION</scope>
</reference>
<gene>
    <name evidence="3" type="primary">LOC107801579</name>
</gene>